<sequence>MGGCVLEGMWNTKYAKNTVVHMLSGRQYYRAMRAHIMTQQALLIYFLNMLLNVDMYRQLSNSLIQSLKSSQFQVALLSYGSID</sequence>
<accession>A0ABQ9I8E0</accession>
<name>A0ABQ9I8E0_9NEOP</name>
<comment type="caution">
    <text evidence="1">The sequence shown here is derived from an EMBL/GenBank/DDBJ whole genome shotgun (WGS) entry which is preliminary data.</text>
</comment>
<dbReference type="EMBL" id="JARBHB010000002">
    <property type="protein sequence ID" value="KAJ8892916.1"/>
    <property type="molecule type" value="Genomic_DNA"/>
</dbReference>
<organism evidence="1 2">
    <name type="scientific">Dryococelus australis</name>
    <dbReference type="NCBI Taxonomy" id="614101"/>
    <lineage>
        <taxon>Eukaryota</taxon>
        <taxon>Metazoa</taxon>
        <taxon>Ecdysozoa</taxon>
        <taxon>Arthropoda</taxon>
        <taxon>Hexapoda</taxon>
        <taxon>Insecta</taxon>
        <taxon>Pterygota</taxon>
        <taxon>Neoptera</taxon>
        <taxon>Polyneoptera</taxon>
        <taxon>Phasmatodea</taxon>
        <taxon>Verophasmatodea</taxon>
        <taxon>Anareolatae</taxon>
        <taxon>Phasmatidae</taxon>
        <taxon>Eurycanthinae</taxon>
        <taxon>Dryococelus</taxon>
    </lineage>
</organism>
<evidence type="ECO:0000313" key="1">
    <source>
        <dbReference type="EMBL" id="KAJ8892916.1"/>
    </source>
</evidence>
<dbReference type="Proteomes" id="UP001159363">
    <property type="component" value="Chromosome 2"/>
</dbReference>
<keyword evidence="2" id="KW-1185">Reference proteome</keyword>
<proteinExistence type="predicted"/>
<evidence type="ECO:0000313" key="2">
    <source>
        <dbReference type="Proteomes" id="UP001159363"/>
    </source>
</evidence>
<reference evidence="1 2" key="1">
    <citation type="submission" date="2023-02" db="EMBL/GenBank/DDBJ databases">
        <title>LHISI_Scaffold_Assembly.</title>
        <authorList>
            <person name="Stuart O.P."/>
            <person name="Cleave R."/>
            <person name="Magrath M.J.L."/>
            <person name="Mikheyev A.S."/>
        </authorList>
    </citation>
    <scope>NUCLEOTIDE SEQUENCE [LARGE SCALE GENOMIC DNA]</scope>
    <source>
        <strain evidence="1">Daus_M_001</strain>
        <tissue evidence="1">Leg muscle</tissue>
    </source>
</reference>
<gene>
    <name evidence="1" type="ORF">PR048_005497</name>
</gene>
<protein>
    <submittedName>
        <fullName evidence="1">Uncharacterized protein</fullName>
    </submittedName>
</protein>